<evidence type="ECO:0000313" key="1">
    <source>
        <dbReference type="EMBL" id="CAB4128708.1"/>
    </source>
</evidence>
<accession>A0A6J5L1N0</accession>
<gene>
    <name evidence="1" type="ORF">UFOVP111_64</name>
</gene>
<sequence length="80" mass="9200">MEQTPKEIWEQVQIECAQAWANLDIAVEMIEENKKELTLAQYAEVKAKIDEQQELIQNTLIEGHAKYRLATADDVPVESE</sequence>
<proteinExistence type="predicted"/>
<reference evidence="1" key="1">
    <citation type="submission" date="2020-04" db="EMBL/GenBank/DDBJ databases">
        <authorList>
            <person name="Chiriac C."/>
            <person name="Salcher M."/>
            <person name="Ghai R."/>
            <person name="Kavagutti S V."/>
        </authorList>
    </citation>
    <scope>NUCLEOTIDE SEQUENCE</scope>
</reference>
<name>A0A6J5L1N0_9CAUD</name>
<organism evidence="1">
    <name type="scientific">uncultured Caudovirales phage</name>
    <dbReference type="NCBI Taxonomy" id="2100421"/>
    <lineage>
        <taxon>Viruses</taxon>
        <taxon>Duplodnaviria</taxon>
        <taxon>Heunggongvirae</taxon>
        <taxon>Uroviricota</taxon>
        <taxon>Caudoviricetes</taxon>
        <taxon>Peduoviridae</taxon>
        <taxon>Maltschvirus</taxon>
        <taxon>Maltschvirus maltsch</taxon>
    </lineage>
</organism>
<dbReference type="EMBL" id="LR796226">
    <property type="protein sequence ID" value="CAB4128708.1"/>
    <property type="molecule type" value="Genomic_DNA"/>
</dbReference>
<protein>
    <submittedName>
        <fullName evidence="1">Uncharacterized protein</fullName>
    </submittedName>
</protein>